<dbReference type="InterPro" id="IPR027417">
    <property type="entry name" value="P-loop_NTPase"/>
</dbReference>
<keyword evidence="1" id="KW-0547">Nucleotide-binding</keyword>
<protein>
    <submittedName>
        <fullName evidence="5">Cell division cycle protein 48</fullName>
    </submittedName>
</protein>
<evidence type="ECO:0000259" key="4">
    <source>
        <dbReference type="SMART" id="SM00382"/>
    </source>
</evidence>
<accession>A0ABQ9XQX8</accession>
<dbReference type="SUPFAM" id="SSF52540">
    <property type="entry name" value="P-loop containing nucleoside triphosphate hydrolases"/>
    <property type="match status" value="2"/>
</dbReference>
<name>A0ABQ9XQX8_9EUKA</name>
<dbReference type="GO" id="GO:0051301">
    <property type="term" value="P:cell division"/>
    <property type="evidence" value="ECO:0007669"/>
    <property type="project" value="UniProtKB-KW"/>
</dbReference>
<evidence type="ECO:0000256" key="3">
    <source>
        <dbReference type="SAM" id="MobiDB-lite"/>
    </source>
</evidence>
<keyword evidence="6" id="KW-1185">Reference proteome</keyword>
<dbReference type="Proteomes" id="UP001281761">
    <property type="component" value="Unassembled WGS sequence"/>
</dbReference>
<sequence>MIDQKKNPSPSPARSPAPFTPSKDQTPLKRSEVILGSGPIARSGTPNKPKRTRTGTSKGDPESNIVDPLTPGRNPPFRSVRVKSRSQVDEFGGYQNIIDMLMNDALDCFLPSEIDQSFQPTSTSILVTGPSGCGKTHLVNCFAGTIYNRQEIHYSKKRGKLVLSSHLDPVNFYSVSAVELIGGITGQTERHIEDVFSEAWHNTPCILFLDDLDAIVSKRDSGGGFQRDMEKRIVTTLSRCVSESLNDKKRKGKNGEPQLMVIAATSQPSSLDEGLRGQFEQEIQLGFPSLSDKADILAKLCYSRNVSCGVSFDEIARLTPGFVAKDLLTLIKKASRELRLRVSRDMKEYTSIHQLAPSPVPEIVDFSEKKADETIPILPPEELINTTAPLSDEIVKEKRDEPDDYINLDEIGSEVDLDGWIDKAINLAETEPEVDTRPHVEWNRRRLMYARARWNLRESVEGLQMQKTELTLQDIQVALKRTVPTAMREGFDPAPKETFDDCGALDTVIEEIQNNFIRPIKYPRVFRDHKLDGIMLYGPPGCGKTQIAKALAHESGASFISVSGPELLDKYVGESERAVRNLFERARMASPCVIFFDEIDALTASRSGSDNSYMDRVVNQLLSELDGIRENSQVFAIGATNRLDLIDQAILRPGRFGISIEIPLPDQAGREAILRVHLRKRNIAMGAEEVATLASDIEGFSGAELADIVKTAHQMASLEAVQRLEALERSGQSNPAEMDSIVLRPITLQDLQIAKQKVKELKEKKKGQTRRKGRDQKLT</sequence>
<organism evidence="5 6">
    <name type="scientific">Blattamonas nauphoetae</name>
    <dbReference type="NCBI Taxonomy" id="2049346"/>
    <lineage>
        <taxon>Eukaryota</taxon>
        <taxon>Metamonada</taxon>
        <taxon>Preaxostyla</taxon>
        <taxon>Oxymonadida</taxon>
        <taxon>Blattamonas</taxon>
    </lineage>
</organism>
<dbReference type="PANTHER" id="PTHR23077">
    <property type="entry name" value="AAA-FAMILY ATPASE"/>
    <property type="match status" value="1"/>
</dbReference>
<dbReference type="InterPro" id="IPR003959">
    <property type="entry name" value="ATPase_AAA_core"/>
</dbReference>
<dbReference type="PANTHER" id="PTHR23077:SF171">
    <property type="entry name" value="NUCLEAR VALOSIN-CONTAINING PROTEIN-LIKE"/>
    <property type="match status" value="1"/>
</dbReference>
<dbReference type="InterPro" id="IPR050168">
    <property type="entry name" value="AAA_ATPase_domain"/>
</dbReference>
<evidence type="ECO:0000313" key="6">
    <source>
        <dbReference type="Proteomes" id="UP001281761"/>
    </source>
</evidence>
<evidence type="ECO:0000313" key="5">
    <source>
        <dbReference type="EMBL" id="KAK2952570.1"/>
    </source>
</evidence>
<feature type="region of interest" description="Disordered" evidence="3">
    <location>
        <begin position="759"/>
        <end position="779"/>
    </location>
</feature>
<dbReference type="SMART" id="SM00382">
    <property type="entry name" value="AAA"/>
    <property type="match status" value="2"/>
</dbReference>
<dbReference type="Gene3D" id="3.40.50.300">
    <property type="entry name" value="P-loop containing nucleotide triphosphate hydrolases"/>
    <property type="match status" value="2"/>
</dbReference>
<gene>
    <name evidence="5" type="ORF">BLNAU_12536</name>
</gene>
<evidence type="ECO:0000256" key="2">
    <source>
        <dbReference type="ARBA" id="ARBA00022840"/>
    </source>
</evidence>
<comment type="caution">
    <text evidence="5">The sequence shown here is derived from an EMBL/GenBank/DDBJ whole genome shotgun (WGS) entry which is preliminary data.</text>
</comment>
<keyword evidence="5" id="KW-0131">Cell cycle</keyword>
<feature type="region of interest" description="Disordered" evidence="3">
    <location>
        <begin position="1"/>
        <end position="84"/>
    </location>
</feature>
<keyword evidence="2" id="KW-0067">ATP-binding</keyword>
<dbReference type="Gene3D" id="1.10.8.60">
    <property type="match status" value="2"/>
</dbReference>
<keyword evidence="5" id="KW-0132">Cell division</keyword>
<evidence type="ECO:0000256" key="1">
    <source>
        <dbReference type="ARBA" id="ARBA00022741"/>
    </source>
</evidence>
<proteinExistence type="predicted"/>
<dbReference type="InterPro" id="IPR003593">
    <property type="entry name" value="AAA+_ATPase"/>
</dbReference>
<feature type="compositionally biased region" description="Pro residues" evidence="3">
    <location>
        <begin position="9"/>
        <end position="19"/>
    </location>
</feature>
<feature type="domain" description="AAA+ ATPase" evidence="4">
    <location>
        <begin position="121"/>
        <end position="287"/>
    </location>
</feature>
<dbReference type="EMBL" id="JARBJD010000102">
    <property type="protein sequence ID" value="KAK2952570.1"/>
    <property type="molecule type" value="Genomic_DNA"/>
</dbReference>
<feature type="compositionally biased region" description="Basic residues" evidence="3">
    <location>
        <begin position="764"/>
        <end position="779"/>
    </location>
</feature>
<feature type="domain" description="AAA+ ATPase" evidence="4">
    <location>
        <begin position="530"/>
        <end position="666"/>
    </location>
</feature>
<dbReference type="Pfam" id="PF00004">
    <property type="entry name" value="AAA"/>
    <property type="match status" value="2"/>
</dbReference>
<reference evidence="5 6" key="1">
    <citation type="journal article" date="2022" name="bioRxiv">
        <title>Genomics of Preaxostyla Flagellates Illuminates Evolutionary Transitions and the Path Towards Mitochondrial Loss.</title>
        <authorList>
            <person name="Novak L.V.F."/>
            <person name="Treitli S.C."/>
            <person name="Pyrih J."/>
            <person name="Halakuc P."/>
            <person name="Pipaliya S.V."/>
            <person name="Vacek V."/>
            <person name="Brzon O."/>
            <person name="Soukal P."/>
            <person name="Eme L."/>
            <person name="Dacks J.B."/>
            <person name="Karnkowska A."/>
            <person name="Elias M."/>
            <person name="Hampl V."/>
        </authorList>
    </citation>
    <scope>NUCLEOTIDE SEQUENCE [LARGE SCALE GENOMIC DNA]</scope>
    <source>
        <strain evidence="5">NAU3</strain>
        <tissue evidence="5">Gut</tissue>
    </source>
</reference>